<dbReference type="EMBL" id="JAAZNV010000007">
    <property type="protein sequence ID" value="NMB91661.1"/>
    <property type="molecule type" value="Genomic_DNA"/>
</dbReference>
<evidence type="ECO:0000313" key="1">
    <source>
        <dbReference type="EMBL" id="NMB91661.1"/>
    </source>
</evidence>
<accession>A0A7X9E7F1</accession>
<gene>
    <name evidence="1" type="ORF">GYA37_02320</name>
</gene>
<reference evidence="1 2" key="1">
    <citation type="journal article" date="2020" name="Biotechnol. Biofuels">
        <title>New insights from the biogas microbiome by comprehensive genome-resolved metagenomics of nearly 1600 species originating from multiple anaerobic digesters.</title>
        <authorList>
            <person name="Campanaro S."/>
            <person name="Treu L."/>
            <person name="Rodriguez-R L.M."/>
            <person name="Kovalovszki A."/>
            <person name="Ziels R.M."/>
            <person name="Maus I."/>
            <person name="Zhu X."/>
            <person name="Kougias P.G."/>
            <person name="Basile A."/>
            <person name="Luo G."/>
            <person name="Schluter A."/>
            <person name="Konstantinidis K.T."/>
            <person name="Angelidaki I."/>
        </authorList>
    </citation>
    <scope>NUCLEOTIDE SEQUENCE [LARGE SCALE GENOMIC DNA]</scope>
    <source>
        <strain evidence="1">AS27yjCOA_202</strain>
    </source>
</reference>
<comment type="caution">
    <text evidence="1">The sequence shown here is derived from an EMBL/GenBank/DDBJ whole genome shotgun (WGS) entry which is preliminary data.</text>
</comment>
<proteinExistence type="predicted"/>
<organism evidence="1 2">
    <name type="scientific">candidate division WWE3 bacterium</name>
    <dbReference type="NCBI Taxonomy" id="2053526"/>
    <lineage>
        <taxon>Bacteria</taxon>
        <taxon>Katanobacteria</taxon>
    </lineage>
</organism>
<evidence type="ECO:0000313" key="2">
    <source>
        <dbReference type="Proteomes" id="UP000590542"/>
    </source>
</evidence>
<dbReference type="Proteomes" id="UP000590542">
    <property type="component" value="Unassembled WGS sequence"/>
</dbReference>
<dbReference type="AlphaFoldDB" id="A0A7X9E7F1"/>
<name>A0A7X9E7F1_UNCKA</name>
<sequence length="282" mass="33030">MGSEITKYEMSVEVLTYLLRKTNSVRECTLIFFERTEESELEKKALKKIQSLLRKAKSFQECMEIWLEAPYMSAVAVEALKKTLSRAKSFQECIKIHVEDPYEYGEDLYNKVINKTLSFMNDKSLLHEYIKVCNEETLPCSEIMVKVLEKAFIMADSFEEYMDICDKTLGMHELKYKVLNKALNTVDSFQKGIELYARCLAERELHDEIIDVTLNFVDNTKSLREYMDIYDEKIPVWDEMRNKILEKFLSMENSSEEYARIYLEASDSGVKAKALEKAYKSL</sequence>
<protein>
    <submittedName>
        <fullName evidence="1">Uncharacterized protein</fullName>
    </submittedName>
</protein>